<organism evidence="2 3">
    <name type="scientific">Xylanimonas oleitrophica</name>
    <dbReference type="NCBI Taxonomy" id="2607479"/>
    <lineage>
        <taxon>Bacteria</taxon>
        <taxon>Bacillati</taxon>
        <taxon>Actinomycetota</taxon>
        <taxon>Actinomycetes</taxon>
        <taxon>Micrococcales</taxon>
        <taxon>Promicromonosporaceae</taxon>
        <taxon>Xylanimonas</taxon>
    </lineage>
</organism>
<protein>
    <submittedName>
        <fullName evidence="2">Uncharacterized protein</fullName>
    </submittedName>
</protein>
<reference evidence="2 3" key="1">
    <citation type="submission" date="2018-06" db="EMBL/GenBank/DDBJ databases">
        <title>Whole genome sequencing of a novel hydrocarbon degrading bacterial strain, PW21 isolated from oil contaminated produced water sample.</title>
        <authorList>
            <person name="Nagkirti P."/>
            <person name="Shaikh A."/>
            <person name="Gowdaman V."/>
            <person name="Engineer A.E."/>
            <person name="Dagar S."/>
            <person name="Dhakephalkar P.K."/>
        </authorList>
    </citation>
    <scope>NUCLEOTIDE SEQUENCE [LARGE SCALE GENOMIC DNA]</scope>
    <source>
        <strain evidence="2 3">PW21</strain>
    </source>
</reference>
<evidence type="ECO:0000313" key="3">
    <source>
        <dbReference type="Proteomes" id="UP000248783"/>
    </source>
</evidence>
<feature type="region of interest" description="Disordered" evidence="1">
    <location>
        <begin position="1"/>
        <end position="22"/>
    </location>
</feature>
<dbReference type="RefSeq" id="WP_111249640.1">
    <property type="nucleotide sequence ID" value="NZ_QKWH01000001.1"/>
</dbReference>
<proteinExistence type="predicted"/>
<keyword evidence="3" id="KW-1185">Reference proteome</keyword>
<dbReference type="AlphaFoldDB" id="A0A2W5X2X3"/>
<name>A0A2W5X2X3_9MICO</name>
<gene>
    <name evidence="2" type="ORF">DNL40_02585</name>
</gene>
<dbReference type="Proteomes" id="UP000248783">
    <property type="component" value="Unassembled WGS sequence"/>
</dbReference>
<accession>A0A2W5X2X3</accession>
<evidence type="ECO:0000313" key="2">
    <source>
        <dbReference type="EMBL" id="PZR55276.1"/>
    </source>
</evidence>
<dbReference type="EMBL" id="QKWH01000001">
    <property type="protein sequence ID" value="PZR55276.1"/>
    <property type="molecule type" value="Genomic_DNA"/>
</dbReference>
<sequence length="172" mass="19242">MTTTTAPQQTPTEQILRGTPEERAAYTERVGPAKVRADLAALQAKLKDQRTIKGALVQAGDLDPKDHARWLAGQTAYEMHVKTWIAELNEQYPPVARTEDEQRAFRKRATRHHLQTIDTLAMAINAYLEDEDASEDLLEDALDQATLFLGDRPAVTVRDALAQGFIPHEQGR</sequence>
<feature type="compositionally biased region" description="Low complexity" evidence="1">
    <location>
        <begin position="1"/>
        <end position="12"/>
    </location>
</feature>
<evidence type="ECO:0000256" key="1">
    <source>
        <dbReference type="SAM" id="MobiDB-lite"/>
    </source>
</evidence>
<comment type="caution">
    <text evidence="2">The sequence shown here is derived from an EMBL/GenBank/DDBJ whole genome shotgun (WGS) entry which is preliminary data.</text>
</comment>